<evidence type="ECO:0000256" key="1">
    <source>
        <dbReference type="SAM" id="SignalP"/>
    </source>
</evidence>
<protein>
    <recommendedName>
        <fullName evidence="4">Lipocalin-like domain-containing protein</fullName>
    </recommendedName>
</protein>
<dbReference type="RefSeq" id="WP_261536047.1">
    <property type="nucleotide sequence ID" value="NZ_JAHXDE010000004.1"/>
</dbReference>
<evidence type="ECO:0008006" key="4">
    <source>
        <dbReference type="Google" id="ProtNLM"/>
    </source>
</evidence>
<organism evidence="2 3">
    <name type="scientific">Chromohalobacter moromii</name>
    <dbReference type="NCBI Taxonomy" id="2860329"/>
    <lineage>
        <taxon>Bacteria</taxon>
        <taxon>Pseudomonadati</taxon>
        <taxon>Pseudomonadota</taxon>
        <taxon>Gammaproteobacteria</taxon>
        <taxon>Oceanospirillales</taxon>
        <taxon>Halomonadaceae</taxon>
        <taxon>Chromohalobacter</taxon>
    </lineage>
</organism>
<name>A0A9X3AY82_9GAMM</name>
<reference evidence="2" key="1">
    <citation type="submission" date="2021-07" db="EMBL/GenBank/DDBJ databases">
        <authorList>
            <person name="Luelf R.H."/>
        </authorList>
    </citation>
    <scope>NUCLEOTIDE SEQUENCE</scope>
    <source>
        <strain evidence="2">TMW 2.2304</strain>
    </source>
</reference>
<evidence type="ECO:0000313" key="2">
    <source>
        <dbReference type="EMBL" id="MCT8506156.1"/>
    </source>
</evidence>
<keyword evidence="1" id="KW-0732">Signal</keyword>
<feature type="chain" id="PRO_5040725469" description="Lipocalin-like domain-containing protein" evidence="1">
    <location>
        <begin position="22"/>
        <end position="188"/>
    </location>
</feature>
<feature type="signal peptide" evidence="1">
    <location>
        <begin position="1"/>
        <end position="21"/>
    </location>
</feature>
<sequence length="188" mass="20684">MKTGVLVIFAMVCSFASSAYAATYNISEERFKGDWFSAKLSLGNEVYYRAGNVETAGVSLFLDYYPGNCGNPYLQIMSSGIEPVPNDIDMYLDSFVRVDHEDVIKTSSHVTASRGDTHVFTSIASDKPQKILEALKDGNNVRFKVATDEPIFFTFALNGSAASMTLASSRCKRQSDDPESYFPDTSTD</sequence>
<accession>A0A9X3AY82</accession>
<dbReference type="Proteomes" id="UP001145353">
    <property type="component" value="Unassembled WGS sequence"/>
</dbReference>
<dbReference type="EMBL" id="JAHXDE010000004">
    <property type="protein sequence ID" value="MCT8506156.1"/>
    <property type="molecule type" value="Genomic_DNA"/>
</dbReference>
<keyword evidence="3" id="KW-1185">Reference proteome</keyword>
<reference evidence="2" key="2">
    <citation type="journal article" date="2022" name="Syst. Appl. Microbiol.">
        <title>Chromohalobacter moromii sp. nov., a moderately halophilic bacterium isolated from lupine-based moromi fermentation.</title>
        <authorList>
            <person name="Lulf R.H."/>
            <person name="Hilgarth M."/>
            <person name="Ehrmann M.A."/>
        </authorList>
    </citation>
    <scope>NUCLEOTIDE SEQUENCE</scope>
    <source>
        <strain evidence="2">TMW 2.2304</strain>
    </source>
</reference>
<gene>
    <name evidence="2" type="ORF">KZO87_12305</name>
</gene>
<proteinExistence type="predicted"/>
<comment type="caution">
    <text evidence="2">The sequence shown here is derived from an EMBL/GenBank/DDBJ whole genome shotgun (WGS) entry which is preliminary data.</text>
</comment>
<dbReference type="AlphaFoldDB" id="A0A9X3AY82"/>
<evidence type="ECO:0000313" key="3">
    <source>
        <dbReference type="Proteomes" id="UP001145353"/>
    </source>
</evidence>